<evidence type="ECO:0000313" key="1">
    <source>
        <dbReference type="EMBL" id="KID56198.1"/>
    </source>
</evidence>
<dbReference type="EMBL" id="JWIC01000007">
    <property type="protein sequence ID" value="KID56198.1"/>
    <property type="molecule type" value="Genomic_DNA"/>
</dbReference>
<sequence length="248" mass="28493">MHNGQYRIYFKSQVATSQNDCATSMECGYIIGIESTESGNLTVTFMQGFESFLATFVYPEKQIAFSPEVTEGIFEFIVFNDPDYGMYVSQESLPDKRLLEIINRVVSLGNYTSQDVFQLIQTHIIRDISIIALNELEEVKRDIHDNQLVEQTENRARLVKSEQGQAGCRFSSLEMKKIVGEQPEGDFAALLADAWEAVHNETSYLNTGMQYTCYELDNHNDLAYHEFDYQSCTPKQHKHIIRKVIRID</sequence>
<comment type="caution">
    <text evidence="1">The sequence shown here is derived from an EMBL/GenBank/DDBJ whole genome shotgun (WGS) entry which is preliminary data.</text>
</comment>
<gene>
    <name evidence="1" type="ORF">JF50_18160</name>
</gene>
<protein>
    <submittedName>
        <fullName evidence="1">Uncharacterized protein</fullName>
    </submittedName>
</protein>
<accession>A0A0C1MNT9</accession>
<reference evidence="1 2" key="1">
    <citation type="submission" date="2014-12" db="EMBL/GenBank/DDBJ databases">
        <title>Draft Genome Sequence of Pseudoalteromonas luteoviolacea HI1.</title>
        <authorList>
            <person name="Asahina A.Y."/>
            <person name="Hadfield M.G."/>
        </authorList>
    </citation>
    <scope>NUCLEOTIDE SEQUENCE [LARGE SCALE GENOMIC DNA]</scope>
    <source>
        <strain evidence="1 2">HI1</strain>
    </source>
</reference>
<dbReference type="Proteomes" id="UP000031327">
    <property type="component" value="Unassembled WGS sequence"/>
</dbReference>
<evidence type="ECO:0000313" key="2">
    <source>
        <dbReference type="Proteomes" id="UP000031327"/>
    </source>
</evidence>
<dbReference type="OrthoDB" id="6316075at2"/>
<dbReference type="AlphaFoldDB" id="A0A0C1MNT9"/>
<proteinExistence type="predicted"/>
<dbReference type="RefSeq" id="WP_039610771.1">
    <property type="nucleotide sequence ID" value="NZ_JWIC01000007.1"/>
</dbReference>
<name>A0A0C1MNT9_9GAMM</name>
<organism evidence="1 2">
    <name type="scientific">Pseudoalteromonas luteoviolacea</name>
    <dbReference type="NCBI Taxonomy" id="43657"/>
    <lineage>
        <taxon>Bacteria</taxon>
        <taxon>Pseudomonadati</taxon>
        <taxon>Pseudomonadota</taxon>
        <taxon>Gammaproteobacteria</taxon>
        <taxon>Alteromonadales</taxon>
        <taxon>Pseudoalteromonadaceae</taxon>
        <taxon>Pseudoalteromonas</taxon>
    </lineage>
</organism>